<accession>A0ABM6I0Y5</accession>
<dbReference type="EMBL" id="CP019630">
    <property type="protein sequence ID" value="AQQ04003.1"/>
    <property type="molecule type" value="Genomic_DNA"/>
</dbReference>
<protein>
    <submittedName>
        <fullName evidence="1">Uncharacterized protein</fullName>
    </submittedName>
</protein>
<proteinExistence type="predicted"/>
<reference evidence="1 2" key="1">
    <citation type="submission" date="2017-02" db="EMBL/GenBank/DDBJ databases">
        <authorList>
            <person name="Jeong S."/>
        </authorList>
    </citation>
    <scope>NUCLEOTIDE SEQUENCE [LARGE SCALE GENOMIC DNA]</scope>
    <source>
        <strain evidence="1 2">RMAR6-6</strain>
    </source>
</reference>
<gene>
    <name evidence="1" type="ORF">B0E33_10740</name>
</gene>
<organism evidence="1 2">
    <name type="scientific">Roseibium algicola</name>
    <dbReference type="NCBI Taxonomy" id="2857014"/>
    <lineage>
        <taxon>Bacteria</taxon>
        <taxon>Pseudomonadati</taxon>
        <taxon>Pseudomonadota</taxon>
        <taxon>Alphaproteobacteria</taxon>
        <taxon>Hyphomicrobiales</taxon>
        <taxon>Stappiaceae</taxon>
        <taxon>Roseibium</taxon>
    </lineage>
</organism>
<name>A0ABM6I0Y5_9HYPH</name>
<evidence type="ECO:0000313" key="2">
    <source>
        <dbReference type="Proteomes" id="UP000188174"/>
    </source>
</evidence>
<evidence type="ECO:0000313" key="1">
    <source>
        <dbReference type="EMBL" id="AQQ04003.1"/>
    </source>
</evidence>
<keyword evidence="2" id="KW-1185">Reference proteome</keyword>
<dbReference type="Proteomes" id="UP000188174">
    <property type="component" value="Chromosome"/>
</dbReference>
<sequence>MDFLQVSIRSDRHDALPLHLLILRSRPCGISKDGPLAPEFAAHPSRQRCALPQDEEVRKTTADGLVQGMGFTTRTSRS</sequence>